<protein>
    <submittedName>
        <fullName evidence="1">Uncharacterized protein</fullName>
    </submittedName>
</protein>
<evidence type="ECO:0000313" key="1">
    <source>
        <dbReference type="EMBL" id="RKR07339.1"/>
    </source>
</evidence>
<evidence type="ECO:0000313" key="2">
    <source>
        <dbReference type="Proteomes" id="UP000281975"/>
    </source>
</evidence>
<accession>A0A420X0W8</accession>
<dbReference type="RefSeq" id="WP_121170323.1">
    <property type="nucleotide sequence ID" value="NZ_RBIN01000001.1"/>
</dbReference>
<organism evidence="1 2">
    <name type="scientific">Kushneria sinocarnis</name>
    <dbReference type="NCBI Taxonomy" id="595502"/>
    <lineage>
        <taxon>Bacteria</taxon>
        <taxon>Pseudomonadati</taxon>
        <taxon>Pseudomonadota</taxon>
        <taxon>Gammaproteobacteria</taxon>
        <taxon>Oceanospirillales</taxon>
        <taxon>Halomonadaceae</taxon>
        <taxon>Kushneria</taxon>
    </lineage>
</organism>
<keyword evidence="2" id="KW-1185">Reference proteome</keyword>
<dbReference type="AlphaFoldDB" id="A0A420X0W8"/>
<sequence length="129" mass="14655">MTSRLLQRFDLGALLGLGSAGRRHSAPGALIEALRQPPLPAETLRIRPREQEIRFRLAPLPGATHRTEVTVWLNVERCQAFVIRFERPVDDPHAPPSQQVMAPERSLALLERHIRTQCRHYGWQQVKGG</sequence>
<dbReference type="EMBL" id="RBIN01000001">
    <property type="protein sequence ID" value="RKR07339.1"/>
    <property type="molecule type" value="Genomic_DNA"/>
</dbReference>
<dbReference type="Proteomes" id="UP000281975">
    <property type="component" value="Unassembled WGS sequence"/>
</dbReference>
<dbReference type="OrthoDB" id="9946795at2"/>
<proteinExistence type="predicted"/>
<name>A0A420X0W8_9GAMM</name>
<comment type="caution">
    <text evidence="1">The sequence shown here is derived from an EMBL/GenBank/DDBJ whole genome shotgun (WGS) entry which is preliminary data.</text>
</comment>
<reference evidence="1 2" key="1">
    <citation type="submission" date="2018-10" db="EMBL/GenBank/DDBJ databases">
        <title>Genomic Encyclopedia of Type Strains, Phase IV (KMG-IV): sequencing the most valuable type-strain genomes for metagenomic binning, comparative biology and taxonomic classification.</title>
        <authorList>
            <person name="Goeker M."/>
        </authorList>
    </citation>
    <scope>NUCLEOTIDE SEQUENCE [LARGE SCALE GENOMIC DNA]</scope>
    <source>
        <strain evidence="1 2">DSM 23229</strain>
    </source>
</reference>
<gene>
    <name evidence="1" type="ORF">C7446_0150</name>
</gene>